<reference evidence="1 2" key="1">
    <citation type="submission" date="2014-11" db="EMBL/GenBank/DDBJ databases">
        <title>Genome sequencing of Pantoea rodasii ND03.</title>
        <authorList>
            <person name="Muhamad Yunos N.Y."/>
            <person name="Chan K.-G."/>
        </authorList>
    </citation>
    <scope>NUCLEOTIDE SEQUENCE [LARGE SCALE GENOMIC DNA]</scope>
    <source>
        <strain evidence="1 2">ND03</strain>
    </source>
</reference>
<dbReference type="EMBL" id="JTJJ01000019">
    <property type="protein sequence ID" value="KHJ69262.1"/>
    <property type="molecule type" value="Genomic_DNA"/>
</dbReference>
<evidence type="ECO:0008006" key="3">
    <source>
        <dbReference type="Google" id="ProtNLM"/>
    </source>
</evidence>
<name>A0A0B1RDG5_9GAMM</name>
<comment type="caution">
    <text evidence="1">The sequence shown here is derived from an EMBL/GenBank/DDBJ whole genome shotgun (WGS) entry which is preliminary data.</text>
</comment>
<proteinExistence type="predicted"/>
<sequence>MFSSGKFPLTVEDAQANQFVSQSQADKRNSENQGPLNALVEAGVLEVRQDNVKQGFGNGTVPAHIYTLTDKGKSSRLSEESPFLCIGKYKVDEVTGYTEPGNAGGTTVSKVDYTFSPTDVPDWAKAEAVRRAYPSIEQSLSDKQNGRAMLVLKNDGWAAEAVSGSNRW</sequence>
<gene>
    <name evidence="1" type="ORF">QU24_04810</name>
</gene>
<evidence type="ECO:0000313" key="1">
    <source>
        <dbReference type="EMBL" id="KHJ69262.1"/>
    </source>
</evidence>
<dbReference type="Proteomes" id="UP000030853">
    <property type="component" value="Unassembled WGS sequence"/>
</dbReference>
<evidence type="ECO:0000313" key="2">
    <source>
        <dbReference type="Proteomes" id="UP000030853"/>
    </source>
</evidence>
<protein>
    <recommendedName>
        <fullName evidence="3">Lipoprotein</fullName>
    </recommendedName>
</protein>
<accession>A0A0B1RDG5</accession>
<organism evidence="1 2">
    <name type="scientific">Pantoea rodasii</name>
    <dbReference type="NCBI Taxonomy" id="1076549"/>
    <lineage>
        <taxon>Bacteria</taxon>
        <taxon>Pseudomonadati</taxon>
        <taxon>Pseudomonadota</taxon>
        <taxon>Gammaproteobacteria</taxon>
        <taxon>Enterobacterales</taxon>
        <taxon>Erwiniaceae</taxon>
        <taxon>Pantoea</taxon>
    </lineage>
</organism>
<dbReference type="AlphaFoldDB" id="A0A0B1RDG5"/>